<dbReference type="Proteomes" id="UP000078542">
    <property type="component" value="Unassembled WGS sequence"/>
</dbReference>
<organism evidence="2 3">
    <name type="scientific">Cyphomyrmex costatus</name>
    <dbReference type="NCBI Taxonomy" id="456900"/>
    <lineage>
        <taxon>Eukaryota</taxon>
        <taxon>Metazoa</taxon>
        <taxon>Ecdysozoa</taxon>
        <taxon>Arthropoda</taxon>
        <taxon>Hexapoda</taxon>
        <taxon>Insecta</taxon>
        <taxon>Pterygota</taxon>
        <taxon>Neoptera</taxon>
        <taxon>Endopterygota</taxon>
        <taxon>Hymenoptera</taxon>
        <taxon>Apocrita</taxon>
        <taxon>Aculeata</taxon>
        <taxon>Formicoidea</taxon>
        <taxon>Formicidae</taxon>
        <taxon>Myrmicinae</taxon>
        <taxon>Cyphomyrmex</taxon>
    </lineage>
</organism>
<protein>
    <submittedName>
        <fullName evidence="2">Uncharacterized protein</fullName>
    </submittedName>
</protein>
<feature type="region of interest" description="Disordered" evidence="1">
    <location>
        <begin position="123"/>
        <end position="156"/>
    </location>
</feature>
<evidence type="ECO:0000256" key="1">
    <source>
        <dbReference type="SAM" id="MobiDB-lite"/>
    </source>
</evidence>
<evidence type="ECO:0000313" key="2">
    <source>
        <dbReference type="EMBL" id="KYN05618.1"/>
    </source>
</evidence>
<dbReference type="AlphaFoldDB" id="A0A195CY88"/>
<name>A0A195CY88_9HYME</name>
<proteinExistence type="predicted"/>
<dbReference type="EMBL" id="KQ977115">
    <property type="protein sequence ID" value="KYN05618.1"/>
    <property type="molecule type" value="Genomic_DNA"/>
</dbReference>
<reference evidence="2 3" key="1">
    <citation type="submission" date="2016-03" db="EMBL/GenBank/DDBJ databases">
        <title>Cyphomyrmex costatus WGS genome.</title>
        <authorList>
            <person name="Nygaard S."/>
            <person name="Hu H."/>
            <person name="Boomsma J."/>
            <person name="Zhang G."/>
        </authorList>
    </citation>
    <scope>NUCLEOTIDE SEQUENCE [LARGE SCALE GENOMIC DNA]</scope>
    <source>
        <strain evidence="2">MS0001</strain>
        <tissue evidence="2">Whole body</tissue>
    </source>
</reference>
<gene>
    <name evidence="2" type="ORF">ALC62_03411</name>
</gene>
<keyword evidence="3" id="KW-1185">Reference proteome</keyword>
<sequence>MDGNSLSLRISYDGPRPETRLDSPIVERRLVAVPAGCRAICIAERGAPRFFSFLTSTSRFWRHSILATLRAIPDSKPRYFTTHELNGQGAGDKASGLGVQRATLVSPPCVVAVPEEVFLHWPSPSSSTSSSSSSPSAGPMAAATTSATPLHAWRRG</sequence>
<feature type="compositionally biased region" description="Low complexity" evidence="1">
    <location>
        <begin position="123"/>
        <end position="149"/>
    </location>
</feature>
<evidence type="ECO:0000313" key="3">
    <source>
        <dbReference type="Proteomes" id="UP000078542"/>
    </source>
</evidence>
<accession>A0A195CY88</accession>